<name>A0A7U2MEK5_ASPFN</name>
<dbReference type="AlphaFoldDB" id="A0A7U2MEK5"/>
<accession>A0A7U2MEK5</accession>
<keyword evidence="3" id="KW-1185">Reference proteome</keyword>
<organism evidence="2 3">
    <name type="scientific">Aspergillus flavus (strain ATCC 200026 / FGSC A1120 / IAM 13836 / NRRL 3357 / JCM 12722 / SRRC 167)</name>
    <dbReference type="NCBI Taxonomy" id="332952"/>
    <lineage>
        <taxon>Eukaryota</taxon>
        <taxon>Fungi</taxon>
        <taxon>Dikarya</taxon>
        <taxon>Ascomycota</taxon>
        <taxon>Pezizomycotina</taxon>
        <taxon>Eurotiomycetes</taxon>
        <taxon>Eurotiomycetidae</taxon>
        <taxon>Eurotiales</taxon>
        <taxon>Aspergillaceae</taxon>
        <taxon>Aspergillus</taxon>
        <taxon>Aspergillus subgen. Circumdati</taxon>
    </lineage>
</organism>
<gene>
    <name evidence="2" type="ORF">F9C07_2277495</name>
</gene>
<proteinExistence type="predicted"/>
<evidence type="ECO:0000256" key="1">
    <source>
        <dbReference type="SAM" id="MobiDB-lite"/>
    </source>
</evidence>
<dbReference type="VEuPathDB" id="FungiDB:AFLA_001369"/>
<feature type="region of interest" description="Disordered" evidence="1">
    <location>
        <begin position="117"/>
        <end position="177"/>
    </location>
</feature>
<dbReference type="EMBL" id="CP044622">
    <property type="protein sequence ID" value="QRD82207.1"/>
    <property type="molecule type" value="Genomic_DNA"/>
</dbReference>
<evidence type="ECO:0000313" key="2">
    <source>
        <dbReference type="EMBL" id="QRD82207.1"/>
    </source>
</evidence>
<dbReference type="Proteomes" id="UP000596276">
    <property type="component" value="Chromosome 2"/>
</dbReference>
<reference evidence="3" key="1">
    <citation type="journal article" date="2021" name="G3 (Bethesda)">
        <title>Chromosome assembled and annotated genome sequence of Aspergillus flavus NRRL 3357.</title>
        <authorList>
            <person name="Skerker J.M."/>
            <person name="Pianalto K.M."/>
            <person name="Mondo S.J."/>
            <person name="Yang K."/>
            <person name="Arkin A.P."/>
            <person name="Keller N.P."/>
            <person name="Grigoriev I.V."/>
            <person name="Louise Glass N.L."/>
        </authorList>
    </citation>
    <scope>NUCLEOTIDE SEQUENCE [LARGE SCALE GENOMIC DNA]</scope>
    <source>
        <strain evidence="3">ATCC 200026 / FGSC A1120 / IAM 13836 / NRRL 3357 / JCM 12722 / SRRC 167</strain>
    </source>
</reference>
<feature type="compositionally biased region" description="Low complexity" evidence="1">
    <location>
        <begin position="129"/>
        <end position="138"/>
    </location>
</feature>
<sequence length="446" mass="48325">MYVVSGSLLFSPSLILYIVRLNSILFPFSVSLNQCTTYTSQMSSITLETHHLPDFACHNHRHLAGSPLWNLDCSSELSASSFGLNRSTWIEPLQPRNTSPPSTSDSYWGLQSPSALSGFSQGQDPAARSSSSSSSSSSFETTPVILGTPLGCESNCSRPGYENQPPSGLSKQIQGKLPTETSLTPCFESSIQAQLKTDLMAIMADNNTHSYGWQSRPSHPLHPSSMAMDQQPFPQPQTLPPSTGYHVGYHTPQATTQGFYQPGIPAPQYLCSPHPGMLQSRQHPRSSSIPYSFPGSHIAGSPPTIAEHQFTSSPPSYLVNHQEYYYSQAPSLSSNPSSLAVSPQSQHIMTPGTVYSSPDTAPAGSDPEQQVRVISFRPKPQCWDHGCNGREFSTFSNLLRHQREKSGVVAKAECPSCGAVFTRTTARNIHVSQGKCKGGGREASSE</sequence>
<evidence type="ECO:0000313" key="3">
    <source>
        <dbReference type="Proteomes" id="UP000596276"/>
    </source>
</evidence>
<feature type="compositionally biased region" description="Polar residues" evidence="1">
    <location>
        <begin position="164"/>
        <end position="177"/>
    </location>
</feature>
<dbReference type="VEuPathDB" id="FungiDB:F9C07_2277495"/>
<protein>
    <submittedName>
        <fullName evidence="2">Uncharacterized protein</fullName>
    </submittedName>
</protein>